<dbReference type="GO" id="GO:0016787">
    <property type="term" value="F:hydrolase activity"/>
    <property type="evidence" value="ECO:0007669"/>
    <property type="project" value="UniProtKB-KW"/>
</dbReference>
<dbReference type="Pfam" id="PF01738">
    <property type="entry name" value="DLH"/>
    <property type="match status" value="1"/>
</dbReference>
<dbReference type="PATRIC" id="fig|1434110.4.peg.3705"/>
<feature type="compositionally biased region" description="Acidic residues" evidence="1">
    <location>
        <begin position="26"/>
        <end position="37"/>
    </location>
</feature>
<dbReference type="PANTHER" id="PTHR46623">
    <property type="entry name" value="CARBOXYMETHYLENEBUTENOLIDASE-RELATED"/>
    <property type="match status" value="1"/>
</dbReference>
<gene>
    <name evidence="3" type="ORF">MSHOH_2871</name>
</gene>
<feature type="domain" description="Dienelactone hydrolase" evidence="2">
    <location>
        <begin position="149"/>
        <end position="297"/>
    </location>
</feature>
<dbReference type="PANTHER" id="PTHR46623:SF6">
    <property type="entry name" value="ALPHA_BETA-HYDROLASES SUPERFAMILY PROTEIN"/>
    <property type="match status" value="1"/>
</dbReference>
<dbReference type="InterPro" id="IPR051049">
    <property type="entry name" value="Dienelactone_hydrolase-like"/>
</dbReference>
<keyword evidence="4" id="KW-1185">Reference proteome</keyword>
<organism evidence="3 4">
    <name type="scientific">Methanosarcina horonobensis HB-1 = JCM 15518</name>
    <dbReference type="NCBI Taxonomy" id="1434110"/>
    <lineage>
        <taxon>Archaea</taxon>
        <taxon>Methanobacteriati</taxon>
        <taxon>Methanobacteriota</taxon>
        <taxon>Stenosarchaea group</taxon>
        <taxon>Methanomicrobia</taxon>
        <taxon>Methanosarcinales</taxon>
        <taxon>Methanosarcinaceae</taxon>
        <taxon>Methanosarcina</taxon>
    </lineage>
</organism>
<dbReference type="EMBL" id="CP009516">
    <property type="protein sequence ID" value="AKB79354.1"/>
    <property type="molecule type" value="Genomic_DNA"/>
</dbReference>
<dbReference type="InterPro" id="IPR002925">
    <property type="entry name" value="Dienelactn_hydro"/>
</dbReference>
<proteinExistence type="predicted"/>
<dbReference type="GeneID" id="24832191"/>
<dbReference type="KEGG" id="mhor:MSHOH_2871"/>
<evidence type="ECO:0000259" key="2">
    <source>
        <dbReference type="Pfam" id="PF01738"/>
    </source>
</evidence>
<feature type="region of interest" description="Disordered" evidence="1">
    <location>
        <begin position="23"/>
        <end position="58"/>
    </location>
</feature>
<dbReference type="Gene3D" id="3.40.50.1820">
    <property type="entry name" value="alpha/beta hydrolase"/>
    <property type="match status" value="1"/>
</dbReference>
<accession>A0A0E3SBV3</accession>
<dbReference type="AlphaFoldDB" id="A0A0E3SBV3"/>
<evidence type="ECO:0000313" key="3">
    <source>
        <dbReference type="EMBL" id="AKB79354.1"/>
    </source>
</evidence>
<dbReference type="SUPFAM" id="SSF53474">
    <property type="entry name" value="alpha/beta-Hydrolases"/>
    <property type="match status" value="1"/>
</dbReference>
<dbReference type="OrthoDB" id="33195at2157"/>
<dbReference type="PROSITE" id="PS51257">
    <property type="entry name" value="PROKAR_LIPOPROTEIN"/>
    <property type="match status" value="1"/>
</dbReference>
<evidence type="ECO:0000256" key="1">
    <source>
        <dbReference type="SAM" id="MobiDB-lite"/>
    </source>
</evidence>
<evidence type="ECO:0000313" key="4">
    <source>
        <dbReference type="Proteomes" id="UP000033101"/>
    </source>
</evidence>
<dbReference type="InterPro" id="IPR029058">
    <property type="entry name" value="AB_hydrolase_fold"/>
</dbReference>
<dbReference type="HOGENOM" id="CLU_054590_6_0_2"/>
<protein>
    <submittedName>
        <fullName evidence="3">Dienelactone hydrolase family protein</fullName>
    </submittedName>
</protein>
<reference evidence="3 4" key="1">
    <citation type="submission" date="2014-07" db="EMBL/GenBank/DDBJ databases">
        <title>Methanogenic archaea and the global carbon cycle.</title>
        <authorList>
            <person name="Henriksen J.R."/>
            <person name="Luke J."/>
            <person name="Reinhart S."/>
            <person name="Benedict M.N."/>
            <person name="Youngblut N.D."/>
            <person name="Metcalf M.E."/>
            <person name="Whitaker R.J."/>
            <person name="Metcalf W.W."/>
        </authorList>
    </citation>
    <scope>NUCLEOTIDE SEQUENCE [LARGE SCALE GENOMIC DNA]</scope>
    <source>
        <strain evidence="3 4">HB-1</strain>
    </source>
</reference>
<dbReference type="RefSeq" id="WP_048143546.1">
    <property type="nucleotide sequence ID" value="NZ_CP009516.1"/>
</dbReference>
<dbReference type="STRING" id="1434110.MSHOH_2871"/>
<keyword evidence="3" id="KW-0378">Hydrolase</keyword>
<name>A0A0E3SBV3_9EURY</name>
<sequence>MNLTKLLIVFLVLAGLLGASGCTESSDIDEVPEEPDSPEPIPEGPEADGGVENDIGSNSLALGSQIMNSEPAEGTGQIQSLTVNITSEGKEYPAYTASPAAEGNYSAIVLIHSFNGLEPGYRDMVDRMAADGLVVVAPQWQTYSRSPPDSEVESLIRNSVNYLESRDDVDTEKLGLTGFCAGGRYTMLFLPQIEEFESGVAWYGFPYSGGTETQPDEPASLIDQLEDPILIIHGTADEASNVSDIYRYAGELDSADKYFELKVYQGEPHGFMIEEGELSESFVAQDAYDEMISFFDRTLNNSTLDNSSR</sequence>
<dbReference type="Proteomes" id="UP000033101">
    <property type="component" value="Chromosome"/>
</dbReference>